<dbReference type="Proteomes" id="UP001597512">
    <property type="component" value="Unassembled WGS sequence"/>
</dbReference>
<dbReference type="SUPFAM" id="SSF48452">
    <property type="entry name" value="TPR-like"/>
    <property type="match status" value="1"/>
</dbReference>
<organism evidence="1 2">
    <name type="scientific">Spirosoma flavum</name>
    <dbReference type="NCBI Taxonomy" id="2048557"/>
    <lineage>
        <taxon>Bacteria</taxon>
        <taxon>Pseudomonadati</taxon>
        <taxon>Bacteroidota</taxon>
        <taxon>Cytophagia</taxon>
        <taxon>Cytophagales</taxon>
        <taxon>Cytophagaceae</taxon>
        <taxon>Spirosoma</taxon>
    </lineage>
</organism>
<dbReference type="EMBL" id="JBHUOM010000002">
    <property type="protein sequence ID" value="MFD2934457.1"/>
    <property type="molecule type" value="Genomic_DNA"/>
</dbReference>
<dbReference type="PROSITE" id="PS51257">
    <property type="entry name" value="PROKAR_LIPOPROTEIN"/>
    <property type="match status" value="1"/>
</dbReference>
<evidence type="ECO:0008006" key="3">
    <source>
        <dbReference type="Google" id="ProtNLM"/>
    </source>
</evidence>
<evidence type="ECO:0000313" key="1">
    <source>
        <dbReference type="EMBL" id="MFD2934457.1"/>
    </source>
</evidence>
<gene>
    <name evidence="1" type="ORF">ACFS25_11745</name>
</gene>
<keyword evidence="2" id="KW-1185">Reference proteome</keyword>
<reference evidence="2" key="1">
    <citation type="journal article" date="2019" name="Int. J. Syst. Evol. Microbiol.">
        <title>The Global Catalogue of Microorganisms (GCM) 10K type strain sequencing project: providing services to taxonomists for standard genome sequencing and annotation.</title>
        <authorList>
            <consortium name="The Broad Institute Genomics Platform"/>
            <consortium name="The Broad Institute Genome Sequencing Center for Infectious Disease"/>
            <person name="Wu L."/>
            <person name="Ma J."/>
        </authorList>
    </citation>
    <scope>NUCLEOTIDE SEQUENCE [LARGE SCALE GENOMIC DNA]</scope>
    <source>
        <strain evidence="2">KCTC 52490</strain>
    </source>
</reference>
<sequence>MKRSKPFFGLGRFRSVALSVAVLVGFACGPSFDPSEFMSFFMPESGTVQPEDSRYMFSPQFYNESEVAGQYTDSVVVDENIKAWATYAGGNVSESLVSKAIYNQDADAVRSLTSIVGRTNATAVAYLTFAWAADNGRGNPWKATDTPTDSTKLPQLLNDAQKAYTTTNDAFLKERYAFQAVKLACEIGDYKRAQQLYDQLVSPLPKKTFISDWALCRRAGATLALGDHAKAIYEFAQVFDRCPSRRKAAETSLRTHRIHFQESALQYAKTDGERAAVYALCAIQPGEDALSLLKEIVRLTPQNPLVELIMAREINRNEYYFFLTGEEYTRNSLTDSPDSAAFENRKSEAPSYFDKLRTFALESADNKALSNPAFWYTAAAYLDYIGHEYKAAQTHLDQAVLLPTTNKHLKTQIAVQRMLLLATQTDVITPEAENQLIGYLEEFDSTGNFRINNAFISVCKQFATKYQHEKEAKRGGLFSCSRPKNQPTNGPNQAKAYLLTVITTQPGTDTYFASTTEPSAIEDTVSSATVQQTIAFASQANLTDFDKRLIKLSGISNTDLNLLLGRRLMMEHHYAEAADAFVKVNPKTWEKEAFTTYFQKNPFAIKMPQVHTSDGVVNFPAESGKNTYTPVQFARRMADLEQQAKSATGDQAAELYYQLGCGAWNLSWYGNAWLLAKSYWSAVEPPVYDVPTDPVAKQKRFDALMNTDYYTTSHASDYFEQSAKAAKTPAVGDRSAYMAARCEAHAFSVRQSIEQIRNGYVYEEDSTFVKNMRGLRRANYATQYTDFFKNHTHTMFHKEMIRECAMYKDFLLFGEQTGE</sequence>
<dbReference type="RefSeq" id="WP_381500343.1">
    <property type="nucleotide sequence ID" value="NZ_JBHUOM010000002.1"/>
</dbReference>
<dbReference type="Gene3D" id="1.25.40.10">
    <property type="entry name" value="Tetratricopeptide repeat domain"/>
    <property type="match status" value="1"/>
</dbReference>
<name>A0ABW6AGA2_9BACT</name>
<protein>
    <recommendedName>
        <fullName evidence="3">Tetratricopeptide repeat protein</fullName>
    </recommendedName>
</protein>
<proteinExistence type="predicted"/>
<accession>A0ABW6AGA2</accession>
<evidence type="ECO:0000313" key="2">
    <source>
        <dbReference type="Proteomes" id="UP001597512"/>
    </source>
</evidence>
<comment type="caution">
    <text evidence="1">The sequence shown here is derived from an EMBL/GenBank/DDBJ whole genome shotgun (WGS) entry which is preliminary data.</text>
</comment>
<dbReference type="InterPro" id="IPR011990">
    <property type="entry name" value="TPR-like_helical_dom_sf"/>
</dbReference>